<feature type="binding site" evidence="13">
    <location>
        <begin position="168"/>
        <end position="169"/>
    </location>
    <ligand>
        <name>ITP</name>
        <dbReference type="ChEBI" id="CHEBI:61402"/>
    </ligand>
</feature>
<evidence type="ECO:0000256" key="2">
    <source>
        <dbReference type="ARBA" id="ARBA00008023"/>
    </source>
</evidence>
<sequence>MEKKNILFCTSNSEKIRDLKQILGDQFIITSEPLDLVEIQGDPKEIALFKAKEAYEKLRKPVLTEDTCLCFNAFKGLPGPYVKYFLLNLGPYGVYNLLEKFEDKTGYSLCTFGYADETGVKLFQGKTDGNIVYPRPPVDLGWNSIFEPEGSDKTFSQMTLEEKNLISHRYKAALKLKNRAVRELPWRSRFDILKERIKPIYMSECPGTPRREYQENMINGIRIHPTFNPYVRLNKEKRYRLDNWPSRNWDDWNPHFCYVRGGRKRHPIPKCFLPLKDELGNNHPPMLSGRYKADVEKQYYYNGLPWVWDLNYYTGKIHFHDREILFPKVWYRQAYRQKIIQLELKNLDKHLKEYKEHFKLKKRYSYYEKAVAAMAGEELASKYIRQRKIYKIVTQVLSHNSWESKYLIQIYSSLYKLDLLDERILFLIYRNIELVIFELSPSDLKLLLSISSKLDDQLSKKLTKIANEKLVLYNRLNVK</sequence>
<evidence type="ECO:0000256" key="4">
    <source>
        <dbReference type="ARBA" id="ARBA00022723"/>
    </source>
</evidence>
<keyword evidence="6 13" id="KW-0378">Hydrolase</keyword>
<comment type="catalytic activity">
    <reaction evidence="10">
        <text>ITP + H2O = IMP + diphosphate + H(+)</text>
        <dbReference type="Rhea" id="RHEA:29399"/>
        <dbReference type="ChEBI" id="CHEBI:15377"/>
        <dbReference type="ChEBI" id="CHEBI:15378"/>
        <dbReference type="ChEBI" id="CHEBI:33019"/>
        <dbReference type="ChEBI" id="CHEBI:58053"/>
        <dbReference type="ChEBI" id="CHEBI:61402"/>
        <dbReference type="EC" id="3.6.1.66"/>
    </reaction>
    <physiologicalReaction direction="left-to-right" evidence="10">
        <dbReference type="Rhea" id="RHEA:29400"/>
    </physiologicalReaction>
</comment>
<dbReference type="GO" id="GO:0009204">
    <property type="term" value="P:deoxyribonucleoside triphosphate catabolic process"/>
    <property type="evidence" value="ECO:0007669"/>
    <property type="project" value="UniProtKB-UniRule"/>
</dbReference>
<keyword evidence="4 13" id="KW-0479">Metal-binding</keyword>
<dbReference type="EC" id="3.6.1.66" evidence="13"/>
<dbReference type="PANTHER" id="PTHR11067">
    <property type="entry name" value="INOSINE TRIPHOSPHATE PYROPHOSPHATASE/HAM1 PROTEIN"/>
    <property type="match status" value="1"/>
</dbReference>
<dbReference type="HAMAP" id="MF_03148">
    <property type="entry name" value="HAM1_NTPase"/>
    <property type="match status" value="1"/>
</dbReference>
<feature type="binding site" evidence="13">
    <location>
        <begin position="66"/>
        <end position="67"/>
    </location>
    <ligand>
        <name>ITP</name>
        <dbReference type="ChEBI" id="CHEBI:61402"/>
    </ligand>
</feature>
<dbReference type="GO" id="GO:0009117">
    <property type="term" value="P:nucleotide metabolic process"/>
    <property type="evidence" value="ECO:0007669"/>
    <property type="project" value="UniProtKB-KW"/>
</dbReference>
<keyword evidence="7 13" id="KW-0460">Magnesium</keyword>
<dbReference type="Pfam" id="PF01725">
    <property type="entry name" value="Ham1p_like"/>
    <property type="match status" value="1"/>
</dbReference>
<comment type="function">
    <text evidence="9">Pyrophosphatase that hydrolyzes the non-canonical purine nucleotides inosine triphosphate (ITP), deoxyinosine triphosphate (dITP) as well as 2'-deoxy-N-6-hydroxylaminopurine triphosphate (dHAPTP) and xanthosine 5'-triphosphate (XTP) to their respective monophosphate derivatives. The enzyme does not distinguish between the deoxy- and ribose forms. Probably excludes non-canonical purines from RNA and DNA precursor pools, thus preventing their incorporation into RNA and DNA and avoiding chromosomal lesions.</text>
</comment>
<dbReference type="AlphaFoldDB" id="A0A976MAL9"/>
<dbReference type="GO" id="GO:0046872">
    <property type="term" value="F:metal ion binding"/>
    <property type="evidence" value="ECO:0007669"/>
    <property type="project" value="UniProtKB-KW"/>
</dbReference>
<evidence type="ECO:0000256" key="9">
    <source>
        <dbReference type="ARBA" id="ARBA00054940"/>
    </source>
</evidence>
<dbReference type="GO" id="GO:0035870">
    <property type="term" value="F:dITP diphosphatase activity"/>
    <property type="evidence" value="ECO:0007669"/>
    <property type="project" value="UniProtKB-UniRule"/>
</dbReference>
<organism evidence="14 15">
    <name type="scientific">Theileria orientalis</name>
    <dbReference type="NCBI Taxonomy" id="68886"/>
    <lineage>
        <taxon>Eukaryota</taxon>
        <taxon>Sar</taxon>
        <taxon>Alveolata</taxon>
        <taxon>Apicomplexa</taxon>
        <taxon>Aconoidasida</taxon>
        <taxon>Piroplasmida</taxon>
        <taxon>Theileriidae</taxon>
        <taxon>Theileria</taxon>
    </lineage>
</organism>
<dbReference type="Proteomes" id="UP000244811">
    <property type="component" value="Chromosome 3"/>
</dbReference>
<feature type="binding site" evidence="13">
    <location>
        <position position="163"/>
    </location>
    <ligand>
        <name>ITP</name>
        <dbReference type="ChEBI" id="CHEBI:61402"/>
    </ligand>
</feature>
<accession>A0A976MAL9</accession>
<dbReference type="FunFam" id="3.90.950.10:FF:000003">
    <property type="entry name" value="Inosine triphosphate pyrophosphatase"/>
    <property type="match status" value="1"/>
</dbReference>
<comment type="function">
    <text evidence="13">Pyrophosphatase that hydrolyzes non-canonical purine nucleotides such as inosine triphosphate (ITP), deoxyinosine triphosphate (dITP) or xanthosine 5'-triphosphate (XTP) to their respective monophosphate derivatives. The enzyme does not distinguish between the deoxy- and ribose forms. Probably excludes non-canonical purines from RNA and DNA precursor pools, thus preventing their incorporation into RNA and DNA and avoiding chromosomal lesions.</text>
</comment>
<dbReference type="InterPro" id="IPR027502">
    <property type="entry name" value="ITPase"/>
</dbReference>
<name>A0A976MAL9_THEOR</name>
<dbReference type="GO" id="GO:0000166">
    <property type="term" value="F:nucleotide binding"/>
    <property type="evidence" value="ECO:0007669"/>
    <property type="project" value="UniProtKB-KW"/>
</dbReference>
<dbReference type="InterPro" id="IPR029001">
    <property type="entry name" value="ITPase-like_fam"/>
</dbReference>
<gene>
    <name evidence="14" type="ORF">MACK_001878</name>
</gene>
<dbReference type="SUPFAM" id="SSF52972">
    <property type="entry name" value="ITPase-like"/>
    <property type="match status" value="1"/>
</dbReference>
<keyword evidence="13" id="KW-0464">Manganese</keyword>
<reference evidence="14" key="1">
    <citation type="submission" date="2022-07" db="EMBL/GenBank/DDBJ databases">
        <title>Evaluation of T. orientalis genome assembly methods using nanopore sequencing and analysis of variation between genomes.</title>
        <authorList>
            <person name="Yam J."/>
            <person name="Micallef M.L."/>
            <person name="Liu M."/>
            <person name="Djordjevic S.P."/>
            <person name="Bogema D.R."/>
            <person name="Jenkins C."/>
        </authorList>
    </citation>
    <scope>NUCLEOTIDE SEQUENCE</scope>
    <source>
        <strain evidence="14">Goon Nure</strain>
    </source>
</reference>
<evidence type="ECO:0000256" key="3">
    <source>
        <dbReference type="ARBA" id="ARBA00022490"/>
    </source>
</evidence>
<dbReference type="InterPro" id="IPR002637">
    <property type="entry name" value="RdgB/HAM1"/>
</dbReference>
<protein>
    <recommendedName>
        <fullName evidence="13">Inosine triphosphate pyrophosphatase</fullName>
        <shortName evidence="13">ITPase</shortName>
        <shortName evidence="13">Inosine triphosphatase</shortName>
        <ecNumber evidence="13">3.6.1.66</ecNumber>
    </recommendedName>
    <alternativeName>
        <fullName evidence="13">Non-canonical purine NTP pyrophosphatase</fullName>
    </alternativeName>
    <alternativeName>
        <fullName evidence="13">Non-standard purine NTP pyrophosphatase</fullName>
    </alternativeName>
    <alternativeName>
        <fullName evidence="13">Nucleoside-triphosphate diphosphatase</fullName>
    </alternativeName>
    <alternativeName>
        <fullName evidence="13">Nucleoside-triphosphate pyrophosphatase</fullName>
        <shortName evidence="13">NTPase</shortName>
    </alternativeName>
    <alternativeName>
        <fullName evidence="13">XTP/dITP diphosphatase</fullName>
    </alternativeName>
</protein>
<evidence type="ECO:0000256" key="5">
    <source>
        <dbReference type="ARBA" id="ARBA00022741"/>
    </source>
</evidence>
<dbReference type="EMBL" id="CP056070">
    <property type="protein sequence ID" value="UKK01065.2"/>
    <property type="molecule type" value="Genomic_DNA"/>
</dbReference>
<feature type="binding site" evidence="13">
    <location>
        <position position="66"/>
    </location>
    <ligand>
        <name>Mg(2+)</name>
        <dbReference type="ChEBI" id="CHEBI:18420"/>
    </ligand>
</feature>
<dbReference type="CDD" id="cd00515">
    <property type="entry name" value="HAM1"/>
    <property type="match status" value="1"/>
</dbReference>
<comment type="cofactor">
    <cofactor evidence="13">
        <name>Mg(2+)</name>
        <dbReference type="ChEBI" id="CHEBI:18420"/>
    </cofactor>
    <cofactor evidence="13">
        <name>Mn(2+)</name>
        <dbReference type="ChEBI" id="CHEBI:29035"/>
    </cofactor>
    <text evidence="13">Binds 1 divalent metal cation per subunit; can use either Mg(2+) or Mn(2+).</text>
</comment>
<feature type="binding site" evidence="13">
    <location>
        <position position="50"/>
    </location>
    <ligand>
        <name>ITP</name>
        <dbReference type="ChEBI" id="CHEBI:61402"/>
    </ligand>
</feature>
<comment type="subcellular location">
    <subcellularLocation>
        <location evidence="1 13">Cytoplasm</location>
    </subcellularLocation>
</comment>
<keyword evidence="8 13" id="KW-0546">Nucleotide metabolism</keyword>
<evidence type="ECO:0000256" key="10">
    <source>
        <dbReference type="ARBA" id="ARBA00093218"/>
    </source>
</evidence>
<comment type="caution">
    <text evidence="13">Lacks conserved residue(s) required for the propagation of feature annotation.</text>
</comment>
<evidence type="ECO:0000256" key="11">
    <source>
        <dbReference type="ARBA" id="ARBA00093255"/>
    </source>
</evidence>
<keyword evidence="5 13" id="KW-0547">Nucleotide-binding</keyword>
<evidence type="ECO:0000313" key="14">
    <source>
        <dbReference type="EMBL" id="UKK01065.2"/>
    </source>
</evidence>
<dbReference type="GO" id="GO:0005737">
    <property type="term" value="C:cytoplasm"/>
    <property type="evidence" value="ECO:0007669"/>
    <property type="project" value="UniProtKB-SubCell"/>
</dbReference>
<comment type="similarity">
    <text evidence="2 13">Belongs to the HAM1 NTPase family.</text>
</comment>
<keyword evidence="3 13" id="KW-0963">Cytoplasm</keyword>
<comment type="subunit">
    <text evidence="13">Homodimer.</text>
</comment>
<evidence type="ECO:0000256" key="6">
    <source>
        <dbReference type="ARBA" id="ARBA00022801"/>
    </source>
</evidence>
<feature type="binding site" evidence="13">
    <location>
        <begin position="10"/>
        <end position="15"/>
    </location>
    <ligand>
        <name>ITP</name>
        <dbReference type="ChEBI" id="CHEBI:61402"/>
    </ligand>
</feature>
<comment type="catalytic activity">
    <reaction evidence="13">
        <text>XTP + H2O = XMP + diphosphate + H(+)</text>
        <dbReference type="Rhea" id="RHEA:28610"/>
        <dbReference type="ChEBI" id="CHEBI:15377"/>
        <dbReference type="ChEBI" id="CHEBI:15378"/>
        <dbReference type="ChEBI" id="CHEBI:33019"/>
        <dbReference type="ChEBI" id="CHEBI:57464"/>
        <dbReference type="ChEBI" id="CHEBI:61314"/>
        <dbReference type="EC" id="3.6.1.66"/>
    </reaction>
</comment>
<evidence type="ECO:0000256" key="13">
    <source>
        <dbReference type="HAMAP-Rule" id="MF_03148"/>
    </source>
</evidence>
<proteinExistence type="inferred from homology"/>
<evidence type="ECO:0000256" key="7">
    <source>
        <dbReference type="ARBA" id="ARBA00022842"/>
    </source>
</evidence>
<dbReference type="Gene3D" id="3.90.950.10">
    <property type="match status" value="1"/>
</dbReference>
<evidence type="ECO:0000256" key="1">
    <source>
        <dbReference type="ARBA" id="ARBA00004496"/>
    </source>
</evidence>
<dbReference type="GO" id="GO:0036220">
    <property type="term" value="F:ITP diphosphatase activity"/>
    <property type="evidence" value="ECO:0007669"/>
    <property type="project" value="UniProtKB-UniRule"/>
</dbReference>
<feature type="binding site" evidence="13">
    <location>
        <position position="38"/>
    </location>
    <ligand>
        <name>Mg(2+)</name>
        <dbReference type="ChEBI" id="CHEBI:18420"/>
    </ligand>
</feature>
<dbReference type="GO" id="GO:0036222">
    <property type="term" value="F:XTP diphosphatase activity"/>
    <property type="evidence" value="ECO:0007669"/>
    <property type="project" value="UniProtKB-UniRule"/>
</dbReference>
<evidence type="ECO:0000256" key="8">
    <source>
        <dbReference type="ARBA" id="ARBA00023080"/>
    </source>
</evidence>
<dbReference type="PANTHER" id="PTHR11067:SF9">
    <property type="entry name" value="INOSINE TRIPHOSPHATE PYROPHOSPHATASE"/>
    <property type="match status" value="1"/>
</dbReference>
<evidence type="ECO:0000256" key="12">
    <source>
        <dbReference type="ARBA" id="ARBA00093271"/>
    </source>
</evidence>
<comment type="catalytic activity">
    <reaction evidence="12">
        <text>N(6)-hydroxy-dATP + H2O = N(6)-hydroxy-dAMP + diphosphate + H(+)</text>
        <dbReference type="Rhea" id="RHEA:83971"/>
        <dbReference type="ChEBI" id="CHEBI:15377"/>
        <dbReference type="ChEBI" id="CHEBI:15378"/>
        <dbReference type="ChEBI" id="CHEBI:33019"/>
        <dbReference type="ChEBI" id="CHEBI:233529"/>
        <dbReference type="ChEBI" id="CHEBI:233530"/>
    </reaction>
    <physiologicalReaction direction="left-to-right" evidence="12">
        <dbReference type="Rhea" id="RHEA:83972"/>
    </physiologicalReaction>
</comment>
<comment type="catalytic activity">
    <reaction evidence="11">
        <text>dITP + H2O = dIMP + diphosphate + H(+)</text>
        <dbReference type="Rhea" id="RHEA:28342"/>
        <dbReference type="ChEBI" id="CHEBI:15377"/>
        <dbReference type="ChEBI" id="CHEBI:15378"/>
        <dbReference type="ChEBI" id="CHEBI:33019"/>
        <dbReference type="ChEBI" id="CHEBI:61194"/>
        <dbReference type="ChEBI" id="CHEBI:61382"/>
        <dbReference type="EC" id="3.6.1.66"/>
    </reaction>
    <physiologicalReaction direction="left-to-right" evidence="11">
        <dbReference type="Rhea" id="RHEA:28343"/>
    </physiologicalReaction>
</comment>
<evidence type="ECO:0000313" key="15">
    <source>
        <dbReference type="Proteomes" id="UP000244811"/>
    </source>
</evidence>